<accession>A0A2H3KW31</accession>
<keyword evidence="2" id="KW-1185">Reference proteome</keyword>
<dbReference type="InterPro" id="IPR002848">
    <property type="entry name" value="Translin_fam"/>
</dbReference>
<proteinExistence type="predicted"/>
<organism evidence="1 2">
    <name type="scientific">Candidatus Chloroploca asiatica</name>
    <dbReference type="NCBI Taxonomy" id="1506545"/>
    <lineage>
        <taxon>Bacteria</taxon>
        <taxon>Bacillati</taxon>
        <taxon>Chloroflexota</taxon>
        <taxon>Chloroflexia</taxon>
        <taxon>Chloroflexales</taxon>
        <taxon>Chloroflexineae</taxon>
        <taxon>Oscillochloridaceae</taxon>
        <taxon>Candidatus Chloroploca</taxon>
    </lineage>
</organism>
<dbReference type="NCBIfam" id="NF011160">
    <property type="entry name" value="PRK14562.1-5"/>
    <property type="match status" value="1"/>
</dbReference>
<dbReference type="PANTHER" id="PTHR10741">
    <property type="entry name" value="TRANSLIN AND TRANSLIN ASSOCIATED PROTEIN X"/>
    <property type="match status" value="1"/>
</dbReference>
<name>A0A2H3KW31_9CHLR</name>
<dbReference type="SUPFAM" id="SSF74784">
    <property type="entry name" value="Translin"/>
    <property type="match status" value="1"/>
</dbReference>
<dbReference type="GO" id="GO:0043565">
    <property type="term" value="F:sequence-specific DNA binding"/>
    <property type="evidence" value="ECO:0007669"/>
    <property type="project" value="InterPro"/>
</dbReference>
<dbReference type="CDD" id="cd14820">
    <property type="entry name" value="TRAX"/>
    <property type="match status" value="1"/>
</dbReference>
<dbReference type="Gene3D" id="1.20.58.2140">
    <property type="match status" value="1"/>
</dbReference>
<dbReference type="InterPro" id="IPR036081">
    <property type="entry name" value="Translin_sf"/>
</dbReference>
<gene>
    <name evidence="1" type="ORF">A9Q02_11590</name>
</gene>
<dbReference type="RefSeq" id="WP_097651747.1">
    <property type="nucleotide sequence ID" value="NZ_LYXE01000066.1"/>
</dbReference>
<comment type="caution">
    <text evidence="1">The sequence shown here is derived from an EMBL/GenBank/DDBJ whole genome shotgun (WGS) entry which is preliminary data.</text>
</comment>
<sequence>MQTKIEELVAACAAKIEADHAVREQAIGVSRALIRLCANSIRATHRGDFAEARRLLDEARAAAALMLTTTADFPAIRFAGYTQDALKEYVEAHLVLAFLADTPAPGHRELGVEAAAYLNGLAEAASELRRAILDGLRHGEVERGERLLQTMDEVYSGLVTVDFPDAITGGLRRTTDALRAVVERTRGDMTAALRQDQLVAAMLQLETYLADGRADAEAR</sequence>
<evidence type="ECO:0000313" key="2">
    <source>
        <dbReference type="Proteomes" id="UP000220922"/>
    </source>
</evidence>
<dbReference type="OrthoDB" id="9794476at2"/>
<dbReference type="Proteomes" id="UP000220922">
    <property type="component" value="Unassembled WGS sequence"/>
</dbReference>
<evidence type="ECO:0000313" key="1">
    <source>
        <dbReference type="EMBL" id="PDV99584.1"/>
    </source>
</evidence>
<dbReference type="EMBL" id="LYXE01000066">
    <property type="protein sequence ID" value="PDV99584.1"/>
    <property type="molecule type" value="Genomic_DNA"/>
</dbReference>
<reference evidence="1 2" key="1">
    <citation type="submission" date="2016-05" db="EMBL/GenBank/DDBJ databases">
        <authorList>
            <person name="Lavstsen T."/>
            <person name="Jespersen J.S."/>
        </authorList>
    </citation>
    <scope>NUCLEOTIDE SEQUENCE [LARGE SCALE GENOMIC DNA]</scope>
    <source>
        <strain evidence="1 2">B7-9</strain>
    </source>
</reference>
<dbReference type="AlphaFoldDB" id="A0A2H3KW31"/>
<protein>
    <submittedName>
        <fullName evidence="1">Haloacid dehalogenase</fullName>
    </submittedName>
</protein>